<keyword evidence="2" id="KW-1185">Reference proteome</keyword>
<evidence type="ECO:0000313" key="1">
    <source>
        <dbReference type="EMBL" id="UYM04104.1"/>
    </source>
</evidence>
<dbReference type="EMBL" id="CP094970">
    <property type="protein sequence ID" value="UYM04104.1"/>
    <property type="molecule type" value="Genomic_DNA"/>
</dbReference>
<dbReference type="AlphaFoldDB" id="A0AA46TEY0"/>
<organism evidence="1 2">
    <name type="scientific">Solicola gregarius</name>
    <dbReference type="NCBI Taxonomy" id="2908642"/>
    <lineage>
        <taxon>Bacteria</taxon>
        <taxon>Bacillati</taxon>
        <taxon>Actinomycetota</taxon>
        <taxon>Actinomycetes</taxon>
        <taxon>Propionibacteriales</taxon>
        <taxon>Nocardioidaceae</taxon>
        <taxon>Solicola</taxon>
    </lineage>
</organism>
<dbReference type="Proteomes" id="UP001164390">
    <property type="component" value="Chromosome"/>
</dbReference>
<protein>
    <submittedName>
        <fullName evidence="1">Uncharacterized protein</fullName>
    </submittedName>
</protein>
<evidence type="ECO:0000313" key="2">
    <source>
        <dbReference type="Proteomes" id="UP001164390"/>
    </source>
</evidence>
<name>A0AA46TEY0_9ACTN</name>
<dbReference type="KEGG" id="sgrg:L0C25_16350"/>
<sequence length="166" mass="18506">MTWDAYHRRNDALRTIASAADRRRDGVLPWGEYETDLVFDSADDLLLALQMRWTTRLRAYIHLELDEQPLDLEAAAARAWRLAAADLPGIRAILDAHEARPALAPARTKELAFLASAAGLSDVDSAEAELLGRRIKASGQSITIDRQGARSRRPRLLRRLREAVAA</sequence>
<accession>A0AA46TEY0</accession>
<proteinExistence type="predicted"/>
<dbReference type="RefSeq" id="WP_271632762.1">
    <property type="nucleotide sequence ID" value="NZ_CP094970.1"/>
</dbReference>
<gene>
    <name evidence="1" type="ORF">L0C25_16350</name>
</gene>
<reference evidence="1" key="1">
    <citation type="submission" date="2022-01" db="EMBL/GenBank/DDBJ databases">
        <title>Nocardioidaceae gen. sp. A5X3R13.</title>
        <authorList>
            <person name="Lopez Marin M.A."/>
            <person name="Uhlik O."/>
        </authorList>
    </citation>
    <scope>NUCLEOTIDE SEQUENCE</scope>
    <source>
        <strain evidence="1">A5X3R13</strain>
    </source>
</reference>